<evidence type="ECO:0000313" key="1">
    <source>
        <dbReference type="EMBL" id="KKL17644.1"/>
    </source>
</evidence>
<protein>
    <submittedName>
        <fullName evidence="1">Uncharacterized protein</fullName>
    </submittedName>
</protein>
<proteinExistence type="predicted"/>
<dbReference type="AlphaFoldDB" id="A0A0F9B6S9"/>
<gene>
    <name evidence="1" type="ORF">LCGC14_2483470</name>
</gene>
<dbReference type="EMBL" id="LAZR01039178">
    <property type="protein sequence ID" value="KKL17644.1"/>
    <property type="molecule type" value="Genomic_DNA"/>
</dbReference>
<name>A0A0F9B6S9_9ZZZZ</name>
<organism evidence="1">
    <name type="scientific">marine sediment metagenome</name>
    <dbReference type="NCBI Taxonomy" id="412755"/>
    <lineage>
        <taxon>unclassified sequences</taxon>
        <taxon>metagenomes</taxon>
        <taxon>ecological metagenomes</taxon>
    </lineage>
</organism>
<reference evidence="1" key="1">
    <citation type="journal article" date="2015" name="Nature">
        <title>Complex archaea that bridge the gap between prokaryotes and eukaryotes.</title>
        <authorList>
            <person name="Spang A."/>
            <person name="Saw J.H."/>
            <person name="Jorgensen S.L."/>
            <person name="Zaremba-Niedzwiedzka K."/>
            <person name="Martijn J."/>
            <person name="Lind A.E."/>
            <person name="van Eijk R."/>
            <person name="Schleper C."/>
            <person name="Guy L."/>
            <person name="Ettema T.J."/>
        </authorList>
    </citation>
    <scope>NUCLEOTIDE SEQUENCE</scope>
</reference>
<comment type="caution">
    <text evidence="1">The sequence shown here is derived from an EMBL/GenBank/DDBJ whole genome shotgun (WGS) entry which is preliminary data.</text>
</comment>
<accession>A0A0F9B6S9</accession>
<sequence>MVANVAATGEEVVMIPTYIDLTARQAHAIARGDDSFDLTELPNIKVGSVLWLREPWMIDDHPIGAGLSQCFYRYQAEEIAGSWYESVAELMGWKSGGNPGWRPPGMMPISAIRFRRQCTLVKKVVLVGRALGAPRHIWHIGIGPLEDEG</sequence>